<evidence type="ECO:0000313" key="5">
    <source>
        <dbReference type="EMBL" id="KAK3308021.1"/>
    </source>
</evidence>
<dbReference type="InterPro" id="IPR029044">
    <property type="entry name" value="Nucleotide-diphossugar_trans"/>
</dbReference>
<protein>
    <submittedName>
        <fullName evidence="5">Glycosyl transferase family group 2-domain-containing protein</fullName>
    </submittedName>
</protein>
<evidence type="ECO:0000313" key="6">
    <source>
        <dbReference type="Proteomes" id="UP001273166"/>
    </source>
</evidence>
<dbReference type="AlphaFoldDB" id="A0AAJ0GXJ6"/>
<feature type="transmembrane region" description="Helical" evidence="2">
    <location>
        <begin position="780"/>
        <end position="799"/>
    </location>
</feature>
<feature type="compositionally biased region" description="Polar residues" evidence="1">
    <location>
        <begin position="41"/>
        <end position="58"/>
    </location>
</feature>
<feature type="transmembrane region" description="Helical" evidence="2">
    <location>
        <begin position="335"/>
        <end position="357"/>
    </location>
</feature>
<gene>
    <name evidence="5" type="ORF">B0T15DRAFT_94263</name>
</gene>
<dbReference type="Gene3D" id="3.90.550.10">
    <property type="entry name" value="Spore Coat Polysaccharide Biosynthesis Protein SpsA, Chain A"/>
    <property type="match status" value="1"/>
</dbReference>
<feature type="domain" description="DUF7928" evidence="4">
    <location>
        <begin position="133"/>
        <end position="289"/>
    </location>
</feature>
<accession>A0AAJ0GXJ6</accession>
<dbReference type="PANTHER" id="PTHR35408:SF1">
    <property type="entry name" value="GLYCOSYLTRANSFERASE 2-LIKE DOMAIN-CONTAINING PROTEIN"/>
    <property type="match status" value="1"/>
</dbReference>
<dbReference type="GeneID" id="87890304"/>
<evidence type="ECO:0000256" key="2">
    <source>
        <dbReference type="SAM" id="Phobius"/>
    </source>
</evidence>
<organism evidence="5 6">
    <name type="scientific">Chaetomium strumarium</name>
    <dbReference type="NCBI Taxonomy" id="1170767"/>
    <lineage>
        <taxon>Eukaryota</taxon>
        <taxon>Fungi</taxon>
        <taxon>Dikarya</taxon>
        <taxon>Ascomycota</taxon>
        <taxon>Pezizomycotina</taxon>
        <taxon>Sordariomycetes</taxon>
        <taxon>Sordariomycetidae</taxon>
        <taxon>Sordariales</taxon>
        <taxon>Chaetomiaceae</taxon>
        <taxon>Chaetomium</taxon>
    </lineage>
</organism>
<keyword evidence="2" id="KW-1133">Transmembrane helix</keyword>
<keyword evidence="2" id="KW-0472">Membrane</keyword>
<feature type="region of interest" description="Disordered" evidence="1">
    <location>
        <begin position="494"/>
        <end position="513"/>
    </location>
</feature>
<dbReference type="InterPro" id="IPR001173">
    <property type="entry name" value="Glyco_trans_2-like"/>
</dbReference>
<proteinExistence type="predicted"/>
<evidence type="ECO:0000259" key="3">
    <source>
        <dbReference type="Pfam" id="PF13632"/>
    </source>
</evidence>
<dbReference type="Pfam" id="PF13632">
    <property type="entry name" value="Glyco_trans_2_3"/>
    <property type="match status" value="1"/>
</dbReference>
<reference evidence="5" key="2">
    <citation type="submission" date="2023-06" db="EMBL/GenBank/DDBJ databases">
        <authorList>
            <consortium name="Lawrence Berkeley National Laboratory"/>
            <person name="Mondo S.J."/>
            <person name="Hensen N."/>
            <person name="Bonometti L."/>
            <person name="Westerberg I."/>
            <person name="Brannstrom I.O."/>
            <person name="Guillou S."/>
            <person name="Cros-Aarteil S."/>
            <person name="Calhoun S."/>
            <person name="Haridas S."/>
            <person name="Kuo A."/>
            <person name="Pangilinan J."/>
            <person name="Riley R."/>
            <person name="Labutti K."/>
            <person name="Andreopoulos B."/>
            <person name="Lipzen A."/>
            <person name="Chen C."/>
            <person name="Yanf M."/>
            <person name="Daum C."/>
            <person name="Ng V."/>
            <person name="Clum A."/>
            <person name="Steindorff A."/>
            <person name="Ohm R."/>
            <person name="Martin F."/>
            <person name="Silar P."/>
            <person name="Natvig D."/>
            <person name="Lalanne C."/>
            <person name="Gautier V."/>
            <person name="Ament-Velasquez S.L."/>
            <person name="Kruys A."/>
            <person name="Hutchinson M.I."/>
            <person name="Powell A.J."/>
            <person name="Barry K."/>
            <person name="Miller A.N."/>
            <person name="Grigoriev I.V."/>
            <person name="Debuchy R."/>
            <person name="Gladieux P."/>
            <person name="Thoren M.H."/>
            <person name="Johannesson H."/>
        </authorList>
    </citation>
    <scope>NUCLEOTIDE SEQUENCE</scope>
    <source>
        <strain evidence="5">CBS 333.67</strain>
    </source>
</reference>
<keyword evidence="6" id="KW-1185">Reference proteome</keyword>
<keyword evidence="2" id="KW-0812">Transmembrane</keyword>
<feature type="transmembrane region" description="Helical" evidence="2">
    <location>
        <begin position="819"/>
        <end position="840"/>
    </location>
</feature>
<dbReference type="SUPFAM" id="SSF53448">
    <property type="entry name" value="Nucleotide-diphospho-sugar transferases"/>
    <property type="match status" value="1"/>
</dbReference>
<dbReference type="Proteomes" id="UP001273166">
    <property type="component" value="Unassembled WGS sequence"/>
</dbReference>
<dbReference type="GO" id="GO:0016740">
    <property type="term" value="F:transferase activity"/>
    <property type="evidence" value="ECO:0007669"/>
    <property type="project" value="UniProtKB-KW"/>
</dbReference>
<reference evidence="5" key="1">
    <citation type="journal article" date="2023" name="Mol. Phylogenet. Evol.">
        <title>Genome-scale phylogeny and comparative genomics of the fungal order Sordariales.</title>
        <authorList>
            <person name="Hensen N."/>
            <person name="Bonometti L."/>
            <person name="Westerberg I."/>
            <person name="Brannstrom I.O."/>
            <person name="Guillou S."/>
            <person name="Cros-Aarteil S."/>
            <person name="Calhoun S."/>
            <person name="Haridas S."/>
            <person name="Kuo A."/>
            <person name="Mondo S."/>
            <person name="Pangilinan J."/>
            <person name="Riley R."/>
            <person name="LaButti K."/>
            <person name="Andreopoulos B."/>
            <person name="Lipzen A."/>
            <person name="Chen C."/>
            <person name="Yan M."/>
            <person name="Daum C."/>
            <person name="Ng V."/>
            <person name="Clum A."/>
            <person name="Steindorff A."/>
            <person name="Ohm R.A."/>
            <person name="Martin F."/>
            <person name="Silar P."/>
            <person name="Natvig D.O."/>
            <person name="Lalanne C."/>
            <person name="Gautier V."/>
            <person name="Ament-Velasquez S.L."/>
            <person name="Kruys A."/>
            <person name="Hutchinson M.I."/>
            <person name="Powell A.J."/>
            <person name="Barry K."/>
            <person name="Miller A.N."/>
            <person name="Grigoriev I.V."/>
            <person name="Debuchy R."/>
            <person name="Gladieux P."/>
            <person name="Hiltunen Thoren M."/>
            <person name="Johannesson H."/>
        </authorList>
    </citation>
    <scope>NUCLEOTIDE SEQUENCE</scope>
    <source>
        <strain evidence="5">CBS 333.67</strain>
    </source>
</reference>
<feature type="transmembrane region" description="Helical" evidence="2">
    <location>
        <begin position="860"/>
        <end position="879"/>
    </location>
</feature>
<dbReference type="Pfam" id="PF25550">
    <property type="entry name" value="DUF7928"/>
    <property type="match status" value="1"/>
</dbReference>
<feature type="transmembrane region" description="Helical" evidence="2">
    <location>
        <begin position="915"/>
        <end position="933"/>
    </location>
</feature>
<feature type="domain" description="Glycosyltransferase 2-like" evidence="3">
    <location>
        <begin position="589"/>
        <end position="802"/>
    </location>
</feature>
<feature type="region of interest" description="Disordered" evidence="1">
    <location>
        <begin position="1"/>
        <end position="123"/>
    </location>
</feature>
<evidence type="ECO:0000256" key="1">
    <source>
        <dbReference type="SAM" id="MobiDB-lite"/>
    </source>
</evidence>
<feature type="compositionally biased region" description="Polar residues" evidence="1">
    <location>
        <begin position="91"/>
        <end position="107"/>
    </location>
</feature>
<feature type="transmembrane region" description="Helical" evidence="2">
    <location>
        <begin position="369"/>
        <end position="386"/>
    </location>
</feature>
<evidence type="ECO:0000259" key="4">
    <source>
        <dbReference type="Pfam" id="PF25550"/>
    </source>
</evidence>
<dbReference type="InterPro" id="IPR057688">
    <property type="entry name" value="DUF7928"/>
</dbReference>
<name>A0AAJ0GXJ6_9PEZI</name>
<feature type="transmembrane region" description="Helical" evidence="2">
    <location>
        <begin position="945"/>
        <end position="969"/>
    </location>
</feature>
<dbReference type="RefSeq" id="XP_062723801.1">
    <property type="nucleotide sequence ID" value="XM_062871475.1"/>
</dbReference>
<sequence>MKKLKSYISPTPPAGEERKKETNEGTGAAGGRSRRAGSKTPAHQLQQIRPQPEGSSLQPAAAAATTAPSAPSAATSARASMLSIPGGGTGQASQGKSHNHSPGTSRPASLRHSSFLPAGDVRNGDSEAINEIRSDIMVNWLYEQQLRNQYASGQHAFEGVVLKRARGTFTCCPPQMAAIPDSLFAVVARMNVRCAMTVNTRLVRAMLDSVLSRTRLDYVPLPDGLRVQVLRTMADLPRRGQLHHFAAFVEDVRLLVVWDDEPEKLLARAQGLEAKLIEITWGSGDDAEAVDEDDGGAEKKGNSNTAVGVQELELDPAQLEEALAREHRPVRLESAVIVTFTLALWLVCPALGIRWLVYQSVVDGTYLRWALLAALPAQLFVSLFFFQSMVTSLFQVFGPISAVASNSRYYSGKPPRRIDRNQGPLPHVTIQMPVYKEGLAAVIKPTVVSLKAAISTYEMQGGTANIFVNDDGMQLISDDDAQARRDFYDEHNIGWVARPPHNPNPTADGDDNAPAEKRFVRRGKFKKASNMNYALHVSNRVEDKLAGVERGSRWDNEQETAAYQRCLADVLREDEGRTWAEGNIRVGDYILLIDSDTRVPHDCLLDAVSEMEQSPELAILQYQSGVMNVTKSFFENGVTWFTRLIYSCITFAVASGDSCPFVGHNAFLRWQALQDAAAFTDEDGYEKYWSESHVSEDFDMSLRLQVAGYTIRYASYTGDGFKEGVSLTVYDELARWEKYAYGCNELLFHPLRFWLVRGPFTPLFRRFITSSIPLPKKLTILAYIGTYYAIASAWLLTLGNYFVTGWFYGHHDKYYLDSFAIYISIIVVFTALGNASLAVLRYRLSEQSLLSAYFENLKWIPMFCIFLGGISLHLSQAILSHFFEIDMVWGATAKELEEVRFGPEILRIIRRFKWTFLYCFACTALMVCGNTVFPVEWRISMFYSIYPLAATVVSHFCLPVLLNPALMMFTW</sequence>
<dbReference type="EMBL" id="JAUDZG010000002">
    <property type="protein sequence ID" value="KAK3308021.1"/>
    <property type="molecule type" value="Genomic_DNA"/>
</dbReference>
<dbReference type="PANTHER" id="PTHR35408">
    <property type="entry name" value="CHROMOSOME 15, WHOLE GENOME SHOTGUN SEQUENCE"/>
    <property type="match status" value="1"/>
</dbReference>
<comment type="caution">
    <text evidence="5">The sequence shown here is derived from an EMBL/GenBank/DDBJ whole genome shotgun (WGS) entry which is preliminary data.</text>
</comment>
<keyword evidence="5" id="KW-0808">Transferase</keyword>
<feature type="compositionally biased region" description="Low complexity" evidence="1">
    <location>
        <begin position="59"/>
        <end position="77"/>
    </location>
</feature>